<dbReference type="Gene3D" id="3.40.50.2000">
    <property type="entry name" value="Glycogen Phosphorylase B"/>
    <property type="match status" value="1"/>
</dbReference>
<comment type="similarity">
    <text evidence="1 3">Belongs to the UDP-glycosyltransferase family.</text>
</comment>
<dbReference type="GO" id="GO:0080044">
    <property type="term" value="F:quercetin 7-O-glucosyltransferase activity"/>
    <property type="evidence" value="ECO:0000318"/>
    <property type="project" value="GO_Central"/>
</dbReference>
<name>U5CZ72_AMBTC</name>
<keyword evidence="5" id="KW-1185">Reference proteome</keyword>
<keyword evidence="3" id="KW-0328">Glycosyltransferase</keyword>
<reference evidence="5" key="1">
    <citation type="journal article" date="2013" name="Science">
        <title>The Amborella genome and the evolution of flowering plants.</title>
        <authorList>
            <consortium name="Amborella Genome Project"/>
        </authorList>
    </citation>
    <scope>NUCLEOTIDE SEQUENCE [LARGE SCALE GENOMIC DNA]</scope>
</reference>
<evidence type="ECO:0000256" key="3">
    <source>
        <dbReference type="RuleBase" id="RU003718"/>
    </source>
</evidence>
<organism evidence="4 5">
    <name type="scientific">Amborella trichopoda</name>
    <dbReference type="NCBI Taxonomy" id="13333"/>
    <lineage>
        <taxon>Eukaryota</taxon>
        <taxon>Viridiplantae</taxon>
        <taxon>Streptophyta</taxon>
        <taxon>Embryophyta</taxon>
        <taxon>Tracheophyta</taxon>
        <taxon>Spermatophyta</taxon>
        <taxon>Magnoliopsida</taxon>
        <taxon>Amborellales</taxon>
        <taxon>Amborellaceae</taxon>
        <taxon>Amborella</taxon>
    </lineage>
</organism>
<dbReference type="PROSITE" id="PS00375">
    <property type="entry name" value="UDPGT"/>
    <property type="match status" value="1"/>
</dbReference>
<dbReference type="GO" id="GO:0080043">
    <property type="term" value="F:quercetin 3-O-glucosyltransferase activity"/>
    <property type="evidence" value="ECO:0000318"/>
    <property type="project" value="GO_Central"/>
</dbReference>
<dbReference type="InterPro" id="IPR002213">
    <property type="entry name" value="UDP_glucos_trans"/>
</dbReference>
<dbReference type="EMBL" id="KI392503">
    <property type="protein sequence ID" value="ERN15469.1"/>
    <property type="molecule type" value="Genomic_DNA"/>
</dbReference>
<evidence type="ECO:0000256" key="2">
    <source>
        <dbReference type="ARBA" id="ARBA00022679"/>
    </source>
</evidence>
<protein>
    <submittedName>
        <fullName evidence="4">Uncharacterized protein</fullName>
    </submittedName>
</protein>
<dbReference type="FunFam" id="3.40.50.2000:FF:000019">
    <property type="entry name" value="Glycosyltransferase"/>
    <property type="match status" value="1"/>
</dbReference>
<sequence>MIGFALTLTYGRKTRATRTGDEQCDPADCLSWLDERPDSSVVYVSFGSLAALPTEQMEEVADALRSSKRPFLWVVKAPYAHQKGGNSLPEGFMEATSKQGLVVPWCPQLNILAHRAVGCFVTHCGWNSILEALSQGVPMVAVPQWSDQQTNSKFVSDVWNTGMHVEISDKGFVLRGELERFIREVMEGKRGAHIRENSQRWRDLVREAVAEGGSSDNNIKEFVTNISIHEGDANM</sequence>
<proteinExistence type="inferred from homology"/>
<dbReference type="OMA" id="MIMETHV"/>
<dbReference type="Pfam" id="PF00201">
    <property type="entry name" value="UDPGT"/>
    <property type="match status" value="1"/>
</dbReference>
<dbReference type="PANTHER" id="PTHR11926:SF1553">
    <property type="entry name" value="GLYCOSYLTRANSFERASE"/>
    <property type="match status" value="1"/>
</dbReference>
<dbReference type="eggNOG" id="KOG1192">
    <property type="taxonomic scope" value="Eukaryota"/>
</dbReference>
<evidence type="ECO:0000313" key="4">
    <source>
        <dbReference type="EMBL" id="ERN15469.1"/>
    </source>
</evidence>
<dbReference type="Proteomes" id="UP000017836">
    <property type="component" value="Unassembled WGS sequence"/>
</dbReference>
<dbReference type="AlphaFoldDB" id="U5CZ72"/>
<gene>
    <name evidence="4" type="ORF">AMTR_s00036p00237680</name>
</gene>
<accession>U5CZ72</accession>
<keyword evidence="2 3" id="KW-0808">Transferase</keyword>
<dbReference type="OrthoDB" id="5835829at2759"/>
<dbReference type="GO" id="GO:0005737">
    <property type="term" value="C:cytoplasm"/>
    <property type="evidence" value="ECO:0000318"/>
    <property type="project" value="GO_Central"/>
</dbReference>
<dbReference type="InterPro" id="IPR035595">
    <property type="entry name" value="UDP_glycos_trans_CS"/>
</dbReference>
<evidence type="ECO:0000256" key="1">
    <source>
        <dbReference type="ARBA" id="ARBA00009995"/>
    </source>
</evidence>
<dbReference type="SUPFAM" id="SSF53756">
    <property type="entry name" value="UDP-Glycosyltransferase/glycogen phosphorylase"/>
    <property type="match status" value="1"/>
</dbReference>
<evidence type="ECO:0000313" key="5">
    <source>
        <dbReference type="Proteomes" id="UP000017836"/>
    </source>
</evidence>
<dbReference type="KEGG" id="atr:18443758"/>
<dbReference type="CDD" id="cd03784">
    <property type="entry name" value="GT1_Gtf-like"/>
    <property type="match status" value="1"/>
</dbReference>
<dbReference type="PANTHER" id="PTHR11926">
    <property type="entry name" value="GLUCOSYL/GLUCURONOSYL TRANSFERASES"/>
    <property type="match status" value="1"/>
</dbReference>
<dbReference type="HOGENOM" id="CLU_001724_1_3_1"/>
<dbReference type="Gramene" id="ERN15469">
    <property type="protein sequence ID" value="ERN15469"/>
    <property type="gene ID" value="AMTR_s00036p00237680"/>
</dbReference>